<keyword evidence="1" id="KW-0732">Signal</keyword>
<evidence type="ECO:0000313" key="3">
    <source>
        <dbReference type="Proteomes" id="UP000614601"/>
    </source>
</evidence>
<reference evidence="2" key="1">
    <citation type="submission" date="2020-09" db="EMBL/GenBank/DDBJ databases">
        <authorList>
            <person name="Kikuchi T."/>
        </authorList>
    </citation>
    <scope>NUCLEOTIDE SEQUENCE</scope>
    <source>
        <strain evidence="2">SH1</strain>
    </source>
</reference>
<dbReference type="EMBL" id="CAJFDH010000004">
    <property type="protein sequence ID" value="CAD5220116.1"/>
    <property type="molecule type" value="Genomic_DNA"/>
</dbReference>
<dbReference type="OrthoDB" id="5774418at2759"/>
<feature type="signal peptide" evidence="1">
    <location>
        <begin position="1"/>
        <end position="18"/>
    </location>
</feature>
<keyword evidence="3" id="KW-1185">Reference proteome</keyword>
<sequence>MLKVNLVVFCVLVVSVCGKNVFDQITKKGDTIIKEARTNRMIRECSCDEESYCIGSIKGEVFDCFEDCWSGVKSITDQPDQLKQCLKDKAYIIDQIINCLHEKAQSCVPGMDGPEIHYLDINKIIKSADTQIHVQADKFTKTLPSSAKDLLEAAVTVGTCVKECFQEKNKEGYCFDDKKCQPKIESKEMRSALKKCSKELEWQKEAAEMCDCFFKAGVNRVQQYCDMIHSMNRHKIN</sequence>
<organism evidence="2 3">
    <name type="scientific">Bursaphelenchus okinawaensis</name>
    <dbReference type="NCBI Taxonomy" id="465554"/>
    <lineage>
        <taxon>Eukaryota</taxon>
        <taxon>Metazoa</taxon>
        <taxon>Ecdysozoa</taxon>
        <taxon>Nematoda</taxon>
        <taxon>Chromadorea</taxon>
        <taxon>Rhabditida</taxon>
        <taxon>Tylenchina</taxon>
        <taxon>Tylenchomorpha</taxon>
        <taxon>Aphelenchoidea</taxon>
        <taxon>Aphelenchoididae</taxon>
        <taxon>Bursaphelenchus</taxon>
    </lineage>
</organism>
<feature type="chain" id="PRO_5036408420" evidence="1">
    <location>
        <begin position="19"/>
        <end position="237"/>
    </location>
</feature>
<dbReference type="Proteomes" id="UP000783686">
    <property type="component" value="Unassembled WGS sequence"/>
</dbReference>
<evidence type="ECO:0000313" key="2">
    <source>
        <dbReference type="EMBL" id="CAD5220116.1"/>
    </source>
</evidence>
<comment type="caution">
    <text evidence="2">The sequence shown here is derived from an EMBL/GenBank/DDBJ whole genome shotgun (WGS) entry which is preliminary data.</text>
</comment>
<name>A0A811KZ04_9BILA</name>
<gene>
    <name evidence="2" type="ORF">BOKJ2_LOCUS8783</name>
</gene>
<dbReference type="PANTHER" id="PTHR34401:SF6">
    <property type="entry name" value="DUF19 DOMAIN-CONTAINING PROTEIN"/>
    <property type="match status" value="1"/>
</dbReference>
<dbReference type="EMBL" id="CAJFCW020000004">
    <property type="protein sequence ID" value="CAG9113231.1"/>
    <property type="molecule type" value="Genomic_DNA"/>
</dbReference>
<protein>
    <submittedName>
        <fullName evidence="2">Uncharacterized protein</fullName>
    </submittedName>
</protein>
<evidence type="ECO:0000256" key="1">
    <source>
        <dbReference type="SAM" id="SignalP"/>
    </source>
</evidence>
<dbReference type="AlphaFoldDB" id="A0A811KZ04"/>
<dbReference type="Proteomes" id="UP000614601">
    <property type="component" value="Unassembled WGS sequence"/>
</dbReference>
<accession>A0A811KZ04</accession>
<proteinExistence type="predicted"/>
<dbReference type="PANTHER" id="PTHR34401">
    <property type="entry name" value="PROTEIN CBG12388-RELATED"/>
    <property type="match status" value="1"/>
</dbReference>